<comment type="caution">
    <text evidence="2">The sequence shown here is derived from an EMBL/GenBank/DDBJ whole genome shotgun (WGS) entry which is preliminary data.</text>
</comment>
<name>A0A3S5FG45_9PLAT</name>
<keyword evidence="3" id="KW-1185">Reference proteome</keyword>
<evidence type="ECO:0000313" key="3">
    <source>
        <dbReference type="Proteomes" id="UP000784294"/>
    </source>
</evidence>
<gene>
    <name evidence="2" type="ORF">PXEA_LOCUS29319</name>
</gene>
<dbReference type="OrthoDB" id="1740265at2759"/>
<dbReference type="AlphaFoldDB" id="A0A3S5FG45"/>
<proteinExistence type="predicted"/>
<accession>A0A3S5FG45</accession>
<dbReference type="Proteomes" id="UP000784294">
    <property type="component" value="Unassembled WGS sequence"/>
</dbReference>
<reference evidence="2" key="1">
    <citation type="submission" date="2018-11" db="EMBL/GenBank/DDBJ databases">
        <authorList>
            <consortium name="Pathogen Informatics"/>
        </authorList>
    </citation>
    <scope>NUCLEOTIDE SEQUENCE</scope>
</reference>
<evidence type="ECO:0000256" key="1">
    <source>
        <dbReference type="SAM" id="MobiDB-lite"/>
    </source>
</evidence>
<sequence length="171" mass="18019">MNSRGAVPGPAGPCHLYVNSPPAYAASLRSGSTGSEEQPYGYTPVSGWPAAGYPNPSMSPDANLDLEPGRLTPRSSAPYQPGRLLSPGQPELRSSLSRIGQINQLGSVVKVTDPTAASVYQPGMTVDPSSHYFGMDPRLASFVSKHNVVMDDGAVIYTPDGQPGKKLHVQK</sequence>
<dbReference type="EMBL" id="CAAALY010250887">
    <property type="protein sequence ID" value="VEL35879.1"/>
    <property type="molecule type" value="Genomic_DNA"/>
</dbReference>
<protein>
    <submittedName>
        <fullName evidence="2">Uncharacterized protein</fullName>
    </submittedName>
</protein>
<organism evidence="2 3">
    <name type="scientific">Protopolystoma xenopodis</name>
    <dbReference type="NCBI Taxonomy" id="117903"/>
    <lineage>
        <taxon>Eukaryota</taxon>
        <taxon>Metazoa</taxon>
        <taxon>Spiralia</taxon>
        <taxon>Lophotrochozoa</taxon>
        <taxon>Platyhelminthes</taxon>
        <taxon>Monogenea</taxon>
        <taxon>Polyopisthocotylea</taxon>
        <taxon>Polystomatidea</taxon>
        <taxon>Polystomatidae</taxon>
        <taxon>Protopolystoma</taxon>
    </lineage>
</organism>
<evidence type="ECO:0000313" key="2">
    <source>
        <dbReference type="EMBL" id="VEL35879.1"/>
    </source>
</evidence>
<feature type="region of interest" description="Disordered" evidence="1">
    <location>
        <begin position="25"/>
        <end position="92"/>
    </location>
</feature>